<dbReference type="Gene3D" id="2.60.40.1170">
    <property type="entry name" value="Mu homology domain, subdomain B"/>
    <property type="match status" value="2"/>
</dbReference>
<dbReference type="InterPro" id="IPR036168">
    <property type="entry name" value="AP2_Mu_C_sf"/>
</dbReference>
<keyword evidence="6 11" id="KW-0931">ER-Golgi transport</keyword>
<keyword evidence="9 11" id="KW-0472">Membrane</keyword>
<evidence type="ECO:0000256" key="11">
    <source>
        <dbReference type="RuleBase" id="RU366052"/>
    </source>
</evidence>
<comment type="function">
    <text evidence="11">The coatomer is a cytosolic protein complex that binds to dilysine motifs and reversibly associates with Golgi non-clathrin-coated vesicles, which further mediate biosynthetic protein transport from the ER, via the Golgi up to the trans Golgi network.</text>
</comment>
<name>A0ABD3NXS1_9STRA</name>
<protein>
    <recommendedName>
        <fullName evidence="11">Coatomer subunit delta</fullName>
    </recommendedName>
</protein>
<evidence type="ECO:0000256" key="6">
    <source>
        <dbReference type="ARBA" id="ARBA00022892"/>
    </source>
</evidence>
<evidence type="ECO:0000256" key="3">
    <source>
        <dbReference type="ARBA" id="ARBA00011775"/>
    </source>
</evidence>
<evidence type="ECO:0000259" key="12">
    <source>
        <dbReference type="PROSITE" id="PS51072"/>
    </source>
</evidence>
<evidence type="ECO:0000256" key="7">
    <source>
        <dbReference type="ARBA" id="ARBA00022927"/>
    </source>
</evidence>
<keyword evidence="14" id="KW-1185">Reference proteome</keyword>
<dbReference type="InterPro" id="IPR027059">
    <property type="entry name" value="Coatomer_dsu"/>
</dbReference>
<evidence type="ECO:0000256" key="4">
    <source>
        <dbReference type="ARBA" id="ARBA00022448"/>
    </source>
</evidence>
<evidence type="ECO:0000256" key="1">
    <source>
        <dbReference type="ARBA" id="ARBA00004255"/>
    </source>
</evidence>
<keyword evidence="5 11" id="KW-0963">Cytoplasm</keyword>
<comment type="subunit">
    <text evidence="3 11">Oligomeric complex that consists of at least the alpha, beta, beta', gamma, delta, epsilon and zeta subunits.</text>
</comment>
<evidence type="ECO:0000256" key="8">
    <source>
        <dbReference type="ARBA" id="ARBA00023034"/>
    </source>
</evidence>
<dbReference type="GO" id="GO:0000139">
    <property type="term" value="C:Golgi membrane"/>
    <property type="evidence" value="ECO:0007669"/>
    <property type="project" value="UniProtKB-SubCell"/>
</dbReference>
<dbReference type="SUPFAM" id="SSF49447">
    <property type="entry name" value="Second domain of Mu2 adaptin subunit (ap50) of ap2 adaptor"/>
    <property type="match status" value="1"/>
</dbReference>
<evidence type="ECO:0000256" key="9">
    <source>
        <dbReference type="ARBA" id="ARBA00023136"/>
    </source>
</evidence>
<dbReference type="PROSITE" id="PS51072">
    <property type="entry name" value="MHD"/>
    <property type="match status" value="1"/>
</dbReference>
<accession>A0ABD3NXS1</accession>
<proteinExistence type="inferred from homology"/>
<evidence type="ECO:0000256" key="10">
    <source>
        <dbReference type="ARBA" id="ARBA00023329"/>
    </source>
</evidence>
<evidence type="ECO:0000313" key="13">
    <source>
        <dbReference type="EMBL" id="KAL3780251.1"/>
    </source>
</evidence>
<evidence type="ECO:0000256" key="2">
    <source>
        <dbReference type="ARBA" id="ARBA00010516"/>
    </source>
</evidence>
<reference evidence="13 14" key="1">
    <citation type="submission" date="2024-10" db="EMBL/GenBank/DDBJ databases">
        <title>Updated reference genomes for cyclostephanoid diatoms.</title>
        <authorList>
            <person name="Roberts W.R."/>
            <person name="Alverson A.J."/>
        </authorList>
    </citation>
    <scope>NUCLEOTIDE SEQUENCE [LARGE SCALE GENOMIC DNA]</scope>
    <source>
        <strain evidence="13 14">AJA010-31</strain>
    </source>
</reference>
<keyword evidence="10" id="KW-0968">Cytoplasmic vesicle</keyword>
<dbReference type="PANTHER" id="PTHR10121:SF0">
    <property type="entry name" value="COATOMER SUBUNIT DELTA"/>
    <property type="match status" value="1"/>
</dbReference>
<comment type="caution">
    <text evidence="13">The sequence shown here is derived from an EMBL/GenBank/DDBJ whole genome shotgun (WGS) entry which is preliminary data.</text>
</comment>
<feature type="domain" description="MHD" evidence="12">
    <location>
        <begin position="312"/>
        <end position="555"/>
    </location>
</feature>
<dbReference type="GO" id="GO:0030126">
    <property type="term" value="C:COPI vesicle coat"/>
    <property type="evidence" value="ECO:0007669"/>
    <property type="project" value="UniProtKB-UniRule"/>
</dbReference>
<dbReference type="Gene3D" id="3.30.450.60">
    <property type="match status" value="1"/>
</dbReference>
<keyword evidence="4 11" id="KW-0813">Transport</keyword>
<keyword evidence="7 11" id="KW-0653">Protein transport</keyword>
<dbReference type="FunFam" id="3.30.450.60:FF:000003">
    <property type="entry name" value="Coatomer subunit delta"/>
    <property type="match status" value="1"/>
</dbReference>
<dbReference type="Pfam" id="PF00928">
    <property type="entry name" value="Adap_comp_sub"/>
    <property type="match status" value="1"/>
</dbReference>
<dbReference type="GO" id="GO:0006890">
    <property type="term" value="P:retrograde vesicle-mediated transport, Golgi to endoplasmic reticulum"/>
    <property type="evidence" value="ECO:0007669"/>
    <property type="project" value="UniProtKB-UniRule"/>
</dbReference>
<comment type="similarity">
    <text evidence="2 11">Belongs to the adaptor complexes medium subunit family. Delta-COP subfamily.</text>
</comment>
<keyword evidence="8 11" id="KW-0333">Golgi apparatus</keyword>
<dbReference type="EMBL" id="JALLPJ020000900">
    <property type="protein sequence ID" value="KAL3780251.1"/>
    <property type="molecule type" value="Genomic_DNA"/>
</dbReference>
<dbReference type="InterPro" id="IPR011012">
    <property type="entry name" value="Longin-like_dom_sf"/>
</dbReference>
<dbReference type="InterPro" id="IPR028565">
    <property type="entry name" value="MHD"/>
</dbReference>
<dbReference type="CDD" id="cd14830">
    <property type="entry name" value="Delta_COP_N"/>
    <property type="match status" value="1"/>
</dbReference>
<organism evidence="13 14">
    <name type="scientific">Cyclotella atomus</name>
    <dbReference type="NCBI Taxonomy" id="382360"/>
    <lineage>
        <taxon>Eukaryota</taxon>
        <taxon>Sar</taxon>
        <taxon>Stramenopiles</taxon>
        <taxon>Ochrophyta</taxon>
        <taxon>Bacillariophyta</taxon>
        <taxon>Coscinodiscophyceae</taxon>
        <taxon>Thalassiosirophycidae</taxon>
        <taxon>Stephanodiscales</taxon>
        <taxon>Stephanodiscaceae</taxon>
        <taxon>Cyclotella</taxon>
    </lineage>
</organism>
<evidence type="ECO:0000313" key="14">
    <source>
        <dbReference type="Proteomes" id="UP001530400"/>
    </source>
</evidence>
<dbReference type="PANTHER" id="PTHR10121">
    <property type="entry name" value="COATOMER SUBUNIT DELTA"/>
    <property type="match status" value="1"/>
</dbReference>
<dbReference type="CDD" id="cd09254">
    <property type="entry name" value="AP_delta-COPI_MHD"/>
    <property type="match status" value="1"/>
</dbReference>
<dbReference type="AlphaFoldDB" id="A0ABD3NXS1"/>
<dbReference type="SUPFAM" id="SSF64356">
    <property type="entry name" value="SNARE-like"/>
    <property type="match status" value="1"/>
</dbReference>
<sequence length="555" mass="59095">MVVLSASILSNRGSKPLVSRQFVEMNRMRVEGLLAAFPKLMGHSKQHTFVETDAVRYVYQPMENNMFLLLITTKASNIVEDLGTLRLLAKVVPDVAGSITEHSINEHAFELIFAFDEVLTSGGYKEDITPSTIRTNLEMHSHEEEMALMLKKSKEDAAKEQMQAQAKAIKDRQMAALRDNIMSGGSAGGMKSSSGMVGFGGGGPPSTGTDPFSQMNNLFNQGANGSGAPVNQFEADNPYANLGKSSLPEPEAPKVVAKGMKLGGLGGAKKKDSLMAAMASEDAFGFGGGAAADPFGLGLDTPAAPAVPAAPSAPATILVEEKITVQMTREGGIESSEVKGTITYTANTDAGVLANVAVNKNVYGSKCSAGWSFATHPKVEKKDYEKSGILALKGGKGFPLNRPVGILRWNYSGEDSAPFTVNCWPENAGNGTITVNMEFELQRTDGVFTDVNILLPLGTTDPPAIESIDGQYKHDPNTGMMCWHQDVVDANNSTGSLEFTIAGNDEDVFFPVQVAFTSQSLMCPIEVTSLTNAESGSPIPNNMTVRLVPESYQCV</sequence>
<evidence type="ECO:0000256" key="5">
    <source>
        <dbReference type="ARBA" id="ARBA00022490"/>
    </source>
</evidence>
<dbReference type="Proteomes" id="UP001530400">
    <property type="component" value="Unassembled WGS sequence"/>
</dbReference>
<gene>
    <name evidence="13" type="ORF">ACHAWO_010545</name>
</gene>
<comment type="subcellular location">
    <subcellularLocation>
        <location evidence="11">Cytoplasm</location>
    </subcellularLocation>
    <subcellularLocation>
        <location evidence="1 11">Golgi apparatus membrane</location>
        <topology evidence="1 11">Peripheral membrane protein</topology>
        <orientation evidence="1 11">Cytoplasmic side</orientation>
    </subcellularLocation>
    <subcellularLocation>
        <location evidence="11">Cytoplasmic vesicle</location>
        <location evidence="11">COPI-coated vesicle membrane</location>
        <topology evidence="11">Peripheral membrane protein</topology>
        <orientation evidence="11">Cytoplasmic side</orientation>
    </subcellularLocation>
</comment>
<dbReference type="GO" id="GO:0015031">
    <property type="term" value="P:protein transport"/>
    <property type="evidence" value="ECO:0007669"/>
    <property type="project" value="UniProtKB-KW"/>
</dbReference>